<evidence type="ECO:0000256" key="11">
    <source>
        <dbReference type="SAM" id="Phobius"/>
    </source>
</evidence>
<dbReference type="FunFam" id="3.40.50.720:FF:000036">
    <property type="entry name" value="Glutathione-regulated potassium-efflux system protein KefB"/>
    <property type="match status" value="1"/>
</dbReference>
<dbReference type="NCBIfam" id="TIGR00932">
    <property type="entry name" value="2a37"/>
    <property type="match status" value="1"/>
</dbReference>
<dbReference type="OrthoDB" id="9781411at2"/>
<dbReference type="STRING" id="1391654.AKJ09_07379"/>
<name>A0A0K1Q4I3_9BACT</name>
<feature type="transmembrane region" description="Helical" evidence="11">
    <location>
        <begin position="27"/>
        <end position="46"/>
    </location>
</feature>
<evidence type="ECO:0000256" key="7">
    <source>
        <dbReference type="ARBA" id="ARBA00022958"/>
    </source>
</evidence>
<dbReference type="PATRIC" id="fig|1391654.3.peg.7496"/>
<evidence type="ECO:0000256" key="8">
    <source>
        <dbReference type="ARBA" id="ARBA00022989"/>
    </source>
</evidence>
<gene>
    <name evidence="13" type="ORF">AKJ09_07379</name>
</gene>
<sequence length="585" mass="63098">MLRDVGIFLAAAVVVVLLSKRLGLGTVLGYLIAGAIIGPCGLNLIHDVHETLHFGEYGVVLLLFLIGLELQPARLWEMRGAVFGAGGAQVGFTTLALAAIAIGFGADWRVALVAGISLSMSSTAFALQVLGERKELPRPHGRAAFGILLFQDIAAIPALALVPLLGHNATPLDHAWQRVVLVVGVLVIVVIFGRYLLRPALRIVAEARDHELSAAATLLVVVGTSLLMHAIGLSMALGAFLAGVLLADTEYRHELEANIEPFKGILLGLFFMAVGMSANLRLVVTQPLLVIGLVVVLVVVKMLILIGIGWATKLDRRSCLSLAVAISQGGEFAFVIFGIARDADVLSVATADLLVVIVTVSMALTPLLFIGLDALLRHLAKGEERAFDEIRDEGSRVIIAGFGRFGQIVGRMVRLMRIRFTALDINATQVDFLRKWGNKIYYGDAARVDLLRAAGAERAEVFVLAIDDMEASLATVKVVQQHFPHLKIVARARNRQHAYALLGLGIENVLRETFAASVEAGELTLEALGIASGAAREAARTFSDYDEAQVRKVYHLRDNEEALLASAKQYAAELRRIFEEDSRNE</sequence>
<feature type="transmembrane region" description="Helical" evidence="11">
    <location>
        <begin position="52"/>
        <end position="70"/>
    </location>
</feature>
<dbReference type="InterPro" id="IPR006153">
    <property type="entry name" value="Cation/H_exchanger_TM"/>
</dbReference>
<evidence type="ECO:0000256" key="1">
    <source>
        <dbReference type="ARBA" id="ARBA00004127"/>
    </source>
</evidence>
<feature type="transmembrane region" description="Helical" evidence="11">
    <location>
        <begin position="82"/>
        <end position="104"/>
    </location>
</feature>
<feature type="domain" description="RCK N-terminal" evidence="12">
    <location>
        <begin position="394"/>
        <end position="510"/>
    </location>
</feature>
<keyword evidence="7" id="KW-0630">Potassium</keyword>
<dbReference type="Pfam" id="PF02254">
    <property type="entry name" value="TrkA_N"/>
    <property type="match status" value="1"/>
</dbReference>
<dbReference type="GO" id="GO:0008324">
    <property type="term" value="F:monoatomic cation transmembrane transporter activity"/>
    <property type="evidence" value="ECO:0007669"/>
    <property type="project" value="InterPro"/>
</dbReference>
<dbReference type="Gene3D" id="3.40.50.720">
    <property type="entry name" value="NAD(P)-binding Rossmann-like Domain"/>
    <property type="match status" value="1"/>
</dbReference>
<comment type="similarity">
    <text evidence="2">Belongs to the monovalent cation:proton antiporter 2 (CPA2) transporter (TC 2.A.37) family.</text>
</comment>
<dbReference type="InterPro" id="IPR004771">
    <property type="entry name" value="K/H_exchanger"/>
</dbReference>
<dbReference type="PANTHER" id="PTHR46157">
    <property type="entry name" value="K(+) EFFLUX ANTIPORTER 3, CHLOROPLASTIC"/>
    <property type="match status" value="1"/>
</dbReference>
<organism evidence="13 14">
    <name type="scientific">Labilithrix luteola</name>
    <dbReference type="NCBI Taxonomy" id="1391654"/>
    <lineage>
        <taxon>Bacteria</taxon>
        <taxon>Pseudomonadati</taxon>
        <taxon>Myxococcota</taxon>
        <taxon>Polyangia</taxon>
        <taxon>Polyangiales</taxon>
        <taxon>Labilitrichaceae</taxon>
        <taxon>Labilithrix</taxon>
    </lineage>
</organism>
<comment type="subcellular location">
    <subcellularLocation>
        <location evidence="1">Endomembrane system</location>
        <topology evidence="1">Multi-pass membrane protein</topology>
    </subcellularLocation>
</comment>
<protein>
    <submittedName>
        <fullName evidence="13">Glutathione-regulated potassium-efflux system protein KefB</fullName>
    </submittedName>
</protein>
<dbReference type="GO" id="GO:0012505">
    <property type="term" value="C:endomembrane system"/>
    <property type="evidence" value="ECO:0007669"/>
    <property type="project" value="UniProtKB-SubCell"/>
</dbReference>
<dbReference type="RefSeq" id="WP_146651955.1">
    <property type="nucleotide sequence ID" value="NZ_CP012333.1"/>
</dbReference>
<feature type="transmembrane region" description="Helical" evidence="11">
    <location>
        <begin position="289"/>
        <end position="311"/>
    </location>
</feature>
<feature type="transmembrane region" description="Helical" evidence="11">
    <location>
        <begin position="6"/>
        <end position="22"/>
    </location>
</feature>
<dbReference type="GO" id="GO:0015297">
    <property type="term" value="F:antiporter activity"/>
    <property type="evidence" value="ECO:0007669"/>
    <property type="project" value="UniProtKB-KW"/>
</dbReference>
<dbReference type="GO" id="GO:0005886">
    <property type="term" value="C:plasma membrane"/>
    <property type="evidence" value="ECO:0007669"/>
    <property type="project" value="TreeGrafter"/>
</dbReference>
<evidence type="ECO:0000256" key="3">
    <source>
        <dbReference type="ARBA" id="ARBA00022448"/>
    </source>
</evidence>
<dbReference type="AlphaFoldDB" id="A0A0K1Q4I3"/>
<reference evidence="13 14" key="1">
    <citation type="submission" date="2015-08" db="EMBL/GenBank/DDBJ databases">
        <authorList>
            <person name="Babu N.S."/>
            <person name="Beckwith C.J."/>
            <person name="Beseler K.G."/>
            <person name="Brison A."/>
            <person name="Carone J.V."/>
            <person name="Caskin T.P."/>
            <person name="Diamond M."/>
            <person name="Durham M.E."/>
            <person name="Foxe J.M."/>
            <person name="Go M."/>
            <person name="Henderson B.A."/>
            <person name="Jones I.B."/>
            <person name="McGettigan J.A."/>
            <person name="Micheletti S.J."/>
            <person name="Nasrallah M.E."/>
            <person name="Ortiz D."/>
            <person name="Piller C.R."/>
            <person name="Privatt S.R."/>
            <person name="Schneider S.L."/>
            <person name="Sharp S."/>
            <person name="Smith T.C."/>
            <person name="Stanton J.D."/>
            <person name="Ullery H.E."/>
            <person name="Wilson R.J."/>
            <person name="Serrano M.G."/>
            <person name="Buck G."/>
            <person name="Lee V."/>
            <person name="Wang Y."/>
            <person name="Carvalho R."/>
            <person name="Voegtly L."/>
            <person name="Shi R."/>
            <person name="Duckworth R."/>
            <person name="Johnson A."/>
            <person name="Loviza R."/>
            <person name="Walstead R."/>
            <person name="Shah Z."/>
            <person name="Kiflezghi M."/>
            <person name="Wade K."/>
            <person name="Ball S.L."/>
            <person name="Bradley K.W."/>
            <person name="Asai D.J."/>
            <person name="Bowman C.A."/>
            <person name="Russell D.A."/>
            <person name="Pope W.H."/>
            <person name="Jacobs-Sera D."/>
            <person name="Hendrix R.W."/>
            <person name="Hatfull G.F."/>
        </authorList>
    </citation>
    <scope>NUCLEOTIDE SEQUENCE [LARGE SCALE GENOMIC DNA]</scope>
    <source>
        <strain evidence="13 14">DSM 27648</strain>
    </source>
</reference>
<dbReference type="Proteomes" id="UP000064967">
    <property type="component" value="Chromosome"/>
</dbReference>
<dbReference type="KEGG" id="llu:AKJ09_07379"/>
<dbReference type="PROSITE" id="PS51201">
    <property type="entry name" value="RCK_N"/>
    <property type="match status" value="1"/>
</dbReference>
<feature type="transmembrane region" description="Helical" evidence="11">
    <location>
        <begin position="265"/>
        <end position="282"/>
    </location>
</feature>
<keyword evidence="9" id="KW-0406">Ion transport</keyword>
<keyword evidence="5" id="KW-0633">Potassium transport</keyword>
<keyword evidence="4" id="KW-0050">Antiport</keyword>
<dbReference type="InterPro" id="IPR038770">
    <property type="entry name" value="Na+/solute_symporter_sf"/>
</dbReference>
<dbReference type="GO" id="GO:1902600">
    <property type="term" value="P:proton transmembrane transport"/>
    <property type="evidence" value="ECO:0007669"/>
    <property type="project" value="InterPro"/>
</dbReference>
<keyword evidence="8 11" id="KW-1133">Transmembrane helix</keyword>
<evidence type="ECO:0000256" key="5">
    <source>
        <dbReference type="ARBA" id="ARBA00022538"/>
    </source>
</evidence>
<evidence type="ECO:0000259" key="12">
    <source>
        <dbReference type="PROSITE" id="PS51201"/>
    </source>
</evidence>
<feature type="transmembrane region" description="Helical" evidence="11">
    <location>
        <begin position="110"/>
        <end position="131"/>
    </location>
</feature>
<evidence type="ECO:0000256" key="6">
    <source>
        <dbReference type="ARBA" id="ARBA00022692"/>
    </source>
</evidence>
<feature type="transmembrane region" description="Helical" evidence="11">
    <location>
        <begin position="218"/>
        <end position="245"/>
    </location>
</feature>
<evidence type="ECO:0000313" key="14">
    <source>
        <dbReference type="Proteomes" id="UP000064967"/>
    </source>
</evidence>
<feature type="transmembrane region" description="Helical" evidence="11">
    <location>
        <begin position="353"/>
        <end position="376"/>
    </location>
</feature>
<keyword evidence="3" id="KW-0813">Transport</keyword>
<dbReference type="EMBL" id="CP012333">
    <property type="protein sequence ID" value="AKV00716.1"/>
    <property type="molecule type" value="Genomic_DNA"/>
</dbReference>
<dbReference type="InterPro" id="IPR036291">
    <property type="entry name" value="NAD(P)-bd_dom_sf"/>
</dbReference>
<keyword evidence="14" id="KW-1185">Reference proteome</keyword>
<keyword evidence="10 11" id="KW-0472">Membrane</keyword>
<proteinExistence type="inferred from homology"/>
<accession>A0A0K1Q4I3</accession>
<dbReference type="PANTHER" id="PTHR46157:SF4">
    <property type="entry name" value="K(+) EFFLUX ANTIPORTER 3, CHLOROPLASTIC"/>
    <property type="match status" value="1"/>
</dbReference>
<evidence type="ECO:0000256" key="9">
    <source>
        <dbReference type="ARBA" id="ARBA00023065"/>
    </source>
</evidence>
<keyword evidence="6 11" id="KW-0812">Transmembrane</keyword>
<dbReference type="Pfam" id="PF00999">
    <property type="entry name" value="Na_H_Exchanger"/>
    <property type="match status" value="1"/>
</dbReference>
<feature type="transmembrane region" description="Helical" evidence="11">
    <location>
        <begin position="143"/>
        <end position="164"/>
    </location>
</feature>
<evidence type="ECO:0000256" key="10">
    <source>
        <dbReference type="ARBA" id="ARBA00023136"/>
    </source>
</evidence>
<feature type="transmembrane region" description="Helical" evidence="11">
    <location>
        <begin position="176"/>
        <end position="197"/>
    </location>
</feature>
<dbReference type="GO" id="GO:0006813">
    <property type="term" value="P:potassium ion transport"/>
    <property type="evidence" value="ECO:0007669"/>
    <property type="project" value="UniProtKB-KW"/>
</dbReference>
<evidence type="ECO:0000256" key="2">
    <source>
        <dbReference type="ARBA" id="ARBA00005551"/>
    </source>
</evidence>
<evidence type="ECO:0000256" key="4">
    <source>
        <dbReference type="ARBA" id="ARBA00022449"/>
    </source>
</evidence>
<dbReference type="InterPro" id="IPR003148">
    <property type="entry name" value="RCK_N"/>
</dbReference>
<dbReference type="Gene3D" id="1.20.1530.20">
    <property type="match status" value="1"/>
</dbReference>
<dbReference type="SUPFAM" id="SSF51735">
    <property type="entry name" value="NAD(P)-binding Rossmann-fold domains"/>
    <property type="match status" value="1"/>
</dbReference>
<evidence type="ECO:0000313" key="13">
    <source>
        <dbReference type="EMBL" id="AKV00716.1"/>
    </source>
</evidence>